<feature type="region of interest" description="Disordered" evidence="1">
    <location>
        <begin position="1"/>
        <end position="51"/>
    </location>
</feature>
<dbReference type="EMBL" id="JAACFV010000025">
    <property type="protein sequence ID" value="KAF7510894.1"/>
    <property type="molecule type" value="Genomic_DNA"/>
</dbReference>
<accession>A0A8H7E563</accession>
<feature type="compositionally biased region" description="Basic and acidic residues" evidence="1">
    <location>
        <begin position="15"/>
        <end position="25"/>
    </location>
</feature>
<organism evidence="2 3">
    <name type="scientific">Endocarpon pusillum</name>
    <dbReference type="NCBI Taxonomy" id="364733"/>
    <lineage>
        <taxon>Eukaryota</taxon>
        <taxon>Fungi</taxon>
        <taxon>Dikarya</taxon>
        <taxon>Ascomycota</taxon>
        <taxon>Pezizomycotina</taxon>
        <taxon>Eurotiomycetes</taxon>
        <taxon>Chaetothyriomycetidae</taxon>
        <taxon>Verrucariales</taxon>
        <taxon>Verrucariaceae</taxon>
        <taxon>Endocarpon</taxon>
    </lineage>
</organism>
<dbReference type="AlphaFoldDB" id="A0A8H7E563"/>
<evidence type="ECO:0000313" key="2">
    <source>
        <dbReference type="EMBL" id="KAF7510894.1"/>
    </source>
</evidence>
<name>A0A8H7E563_9EURO</name>
<dbReference type="Proteomes" id="UP000606974">
    <property type="component" value="Unassembled WGS sequence"/>
</dbReference>
<sequence length="76" mass="8545">MVGKARVMSFEDITEAQKKRDEKDASITGQQGRRGKNSTSTPAYRRVQESRAKEVEEANCEIDASGIRRYCSVFSV</sequence>
<comment type="caution">
    <text evidence="2">The sequence shown here is derived from an EMBL/GenBank/DDBJ whole genome shotgun (WGS) entry which is preliminary data.</text>
</comment>
<feature type="compositionally biased region" description="Polar residues" evidence="1">
    <location>
        <begin position="27"/>
        <end position="42"/>
    </location>
</feature>
<keyword evidence="3" id="KW-1185">Reference proteome</keyword>
<proteinExistence type="predicted"/>
<evidence type="ECO:0000256" key="1">
    <source>
        <dbReference type="SAM" id="MobiDB-lite"/>
    </source>
</evidence>
<gene>
    <name evidence="2" type="ORF">GJ744_005724</name>
</gene>
<reference evidence="2" key="1">
    <citation type="submission" date="2020-02" db="EMBL/GenBank/DDBJ databases">
        <authorList>
            <person name="Palmer J.M."/>
        </authorList>
    </citation>
    <scope>NUCLEOTIDE SEQUENCE</scope>
    <source>
        <strain evidence="2">EPUS1.4</strain>
        <tissue evidence="2">Thallus</tissue>
    </source>
</reference>
<dbReference type="OrthoDB" id="4207519at2759"/>
<protein>
    <submittedName>
        <fullName evidence="2">Uncharacterized protein</fullName>
    </submittedName>
</protein>
<evidence type="ECO:0000313" key="3">
    <source>
        <dbReference type="Proteomes" id="UP000606974"/>
    </source>
</evidence>